<accession>A0ABP4GQ89</accession>
<evidence type="ECO:0000313" key="2">
    <source>
        <dbReference type="EMBL" id="GAA1228563.1"/>
    </source>
</evidence>
<reference evidence="3" key="1">
    <citation type="journal article" date="2019" name="Int. J. Syst. Evol. Microbiol.">
        <title>The Global Catalogue of Microorganisms (GCM) 10K type strain sequencing project: providing services to taxonomists for standard genome sequencing and annotation.</title>
        <authorList>
            <consortium name="The Broad Institute Genomics Platform"/>
            <consortium name="The Broad Institute Genome Sequencing Center for Infectious Disease"/>
            <person name="Wu L."/>
            <person name="Ma J."/>
        </authorList>
    </citation>
    <scope>NUCLEOTIDE SEQUENCE [LARGE SCALE GENOMIC DNA]</scope>
    <source>
        <strain evidence="3">JCM 12762</strain>
    </source>
</reference>
<dbReference type="Proteomes" id="UP001500943">
    <property type="component" value="Unassembled WGS sequence"/>
</dbReference>
<feature type="compositionally biased region" description="Basic and acidic residues" evidence="1">
    <location>
        <begin position="17"/>
        <end position="28"/>
    </location>
</feature>
<evidence type="ECO:0000313" key="3">
    <source>
        <dbReference type="Proteomes" id="UP001500943"/>
    </source>
</evidence>
<dbReference type="EMBL" id="BAAAKW010000071">
    <property type="protein sequence ID" value="GAA1228563.1"/>
    <property type="molecule type" value="Genomic_DNA"/>
</dbReference>
<evidence type="ECO:0000256" key="1">
    <source>
        <dbReference type="SAM" id="MobiDB-lite"/>
    </source>
</evidence>
<proteinExistence type="predicted"/>
<keyword evidence="3" id="KW-1185">Reference proteome</keyword>
<gene>
    <name evidence="2" type="ORF">GCM10009655_28990</name>
</gene>
<feature type="region of interest" description="Disordered" evidence="1">
    <location>
        <begin position="16"/>
        <end position="40"/>
    </location>
</feature>
<name>A0ABP4GQ89_9MICO</name>
<sequence length="61" mass="6454">MNPTLIDIVASPLAGHELTHNQSGEEGKTLNSGKAQSLRSPVAGARFSALETWARHPQMGS</sequence>
<comment type="caution">
    <text evidence="2">The sequence shown here is derived from an EMBL/GenBank/DDBJ whole genome shotgun (WGS) entry which is preliminary data.</text>
</comment>
<organism evidence="2 3">
    <name type="scientific">Rhodoglobus aureus</name>
    <dbReference type="NCBI Taxonomy" id="191497"/>
    <lineage>
        <taxon>Bacteria</taxon>
        <taxon>Bacillati</taxon>
        <taxon>Actinomycetota</taxon>
        <taxon>Actinomycetes</taxon>
        <taxon>Micrococcales</taxon>
        <taxon>Microbacteriaceae</taxon>
        <taxon>Rhodoglobus</taxon>
    </lineage>
</organism>
<protein>
    <submittedName>
        <fullName evidence="2">Uncharacterized protein</fullName>
    </submittedName>
</protein>
<feature type="compositionally biased region" description="Polar residues" evidence="1">
    <location>
        <begin position="29"/>
        <end position="39"/>
    </location>
</feature>